<gene>
    <name evidence="1" type="ORF">ACFFN1_03625</name>
</gene>
<protein>
    <submittedName>
        <fullName evidence="1">Uncharacterized protein</fullName>
    </submittedName>
</protein>
<name>A0ABV5WZB2_9MICO</name>
<comment type="caution">
    <text evidence="1">The sequence shown here is derived from an EMBL/GenBank/DDBJ whole genome shotgun (WGS) entry which is preliminary data.</text>
</comment>
<accession>A0ABV5WZB2</accession>
<sequence length="233" mass="26465">MDIAERVADAVPEDATAGRWGRLRPQVLKVLQPLEAMTSPRTASLTYEPWAPEKGDVRTDGVMLRIPTRHRADSNEAEVLEHMGDLVLYIYFYWERYIDVSLQFAGDEWFFDVDDESTLDADVTLIAKYLQRIVAGELGPLYPRGSFERSSIRSAFGCPESLVVNAGGSDFRAFFRLVAQPRLRRFYGAGARWCHVVAVHETELEVSVVDVPCSALEFQQFDDWEIALELQRS</sequence>
<dbReference type="EMBL" id="JBHMAU010000028">
    <property type="protein sequence ID" value="MFB9775505.1"/>
    <property type="molecule type" value="Genomic_DNA"/>
</dbReference>
<keyword evidence="2" id="KW-1185">Reference proteome</keyword>
<organism evidence="1 2">
    <name type="scientific">Brevibacterium otitidis</name>
    <dbReference type="NCBI Taxonomy" id="53364"/>
    <lineage>
        <taxon>Bacteria</taxon>
        <taxon>Bacillati</taxon>
        <taxon>Actinomycetota</taxon>
        <taxon>Actinomycetes</taxon>
        <taxon>Micrococcales</taxon>
        <taxon>Brevibacteriaceae</taxon>
        <taxon>Brevibacterium</taxon>
    </lineage>
</organism>
<evidence type="ECO:0000313" key="1">
    <source>
        <dbReference type="EMBL" id="MFB9775505.1"/>
    </source>
</evidence>
<dbReference type="Proteomes" id="UP001589707">
    <property type="component" value="Unassembled WGS sequence"/>
</dbReference>
<reference evidence="1 2" key="1">
    <citation type="submission" date="2024-09" db="EMBL/GenBank/DDBJ databases">
        <authorList>
            <person name="Sun Q."/>
            <person name="Mori K."/>
        </authorList>
    </citation>
    <scope>NUCLEOTIDE SEQUENCE [LARGE SCALE GENOMIC DNA]</scope>
    <source>
        <strain evidence="1 2">JCM 11683</strain>
    </source>
</reference>
<dbReference type="RefSeq" id="WP_376838697.1">
    <property type="nucleotide sequence ID" value="NZ_JBHMAU010000028.1"/>
</dbReference>
<evidence type="ECO:0000313" key="2">
    <source>
        <dbReference type="Proteomes" id="UP001589707"/>
    </source>
</evidence>
<proteinExistence type="predicted"/>